<accession>A0A2C6DMW5</accession>
<sequence length="208" mass="24057">MNPNDIIKSYGRLNPHYVNGIHKTIKAALEEHPRTFAIRVDLRLPAYDVVAATDAGVISRFIDSLKAKIAADLHRKQKKGIRVHPCTLRYIWVREFDKKENKKHYHVFLLLNKDTYAFLGDYRQPEGNLSVLITQAWLSALRLTGFQHADFDYYLLARIPQNPYYYLNAKTLDTDGIYPYLIARVYYMAKARSKISVDGERNFGCSQG</sequence>
<organism evidence="2 4">
    <name type="scientific">Budvicia aquatica</name>
    <dbReference type="NCBI Taxonomy" id="82979"/>
    <lineage>
        <taxon>Bacteria</taxon>
        <taxon>Pseudomonadati</taxon>
        <taxon>Pseudomonadota</taxon>
        <taxon>Gammaproteobacteria</taxon>
        <taxon>Enterobacterales</taxon>
        <taxon>Budviciaceae</taxon>
        <taxon>Budvicia</taxon>
    </lineage>
</organism>
<reference evidence="2" key="1">
    <citation type="submission" date="2017-09" db="EMBL/GenBank/DDBJ databases">
        <title>FDA dAtabase for Regulatory Grade micrObial Sequences (FDA-ARGOS): Supporting development and validation of Infectious Disease Dx tests.</title>
        <authorList>
            <person name="Minogue T."/>
            <person name="Wolcott M."/>
            <person name="Wasieloski L."/>
            <person name="Aguilar W."/>
            <person name="Moore D."/>
            <person name="Tallon L.J."/>
            <person name="Sadzewicz L."/>
            <person name="Ott S."/>
            <person name="Zhao X."/>
            <person name="Nagaraj S."/>
            <person name="Vavikolanu K."/>
            <person name="Aluvathingal J."/>
            <person name="Nadendla S."/>
            <person name="Sichtig H."/>
        </authorList>
    </citation>
    <scope>NUCLEOTIDE SEQUENCE</scope>
    <source>
        <strain evidence="2">FDAARGOS_387</strain>
    </source>
</reference>
<dbReference type="AlphaFoldDB" id="A0A2C6DMW5"/>
<evidence type="ECO:0000259" key="1">
    <source>
        <dbReference type="Pfam" id="PF11726"/>
    </source>
</evidence>
<dbReference type="EMBL" id="CAADJA010000002">
    <property type="protein sequence ID" value="VFS49001.1"/>
    <property type="molecule type" value="Genomic_DNA"/>
</dbReference>
<keyword evidence="4" id="KW-1185">Reference proteome</keyword>
<proteinExistence type="predicted"/>
<gene>
    <name evidence="2" type="ORF">CRN84_12175</name>
    <name evidence="3" type="ORF">NCTC12282_03484</name>
</gene>
<dbReference type="RefSeq" id="WP_099044133.1">
    <property type="nucleotide sequence ID" value="NZ_CAADJA010000002.1"/>
</dbReference>
<dbReference type="EMBL" id="PDDX01000001">
    <property type="protein sequence ID" value="PHI30043.1"/>
    <property type="molecule type" value="Genomic_DNA"/>
</dbReference>
<evidence type="ECO:0000313" key="4">
    <source>
        <dbReference type="Proteomes" id="UP000224974"/>
    </source>
</evidence>
<dbReference type="Proteomes" id="UP000224974">
    <property type="component" value="Unassembled WGS sequence"/>
</dbReference>
<reference evidence="4" key="2">
    <citation type="submission" date="2017-09" db="EMBL/GenBank/DDBJ databases">
        <title>FDA dAtabase for Regulatory Grade micrObial Sequences (FDA-ARGOS): Supporting development and validation of Infectious Disease Dx tests.</title>
        <authorList>
            <person name="Minogue T."/>
            <person name="Wolcott M."/>
            <person name="Wasieloski L."/>
            <person name="Aguilar W."/>
            <person name="Moore D."/>
            <person name="Tallon L."/>
            <person name="Sadzewicz L."/>
            <person name="Ott S."/>
            <person name="Zhao X."/>
            <person name="Nagaraj S."/>
            <person name="Vavikolanu K."/>
            <person name="Aluvathingal J."/>
            <person name="Nadendla S."/>
            <person name="Sichtig H."/>
        </authorList>
    </citation>
    <scope>NUCLEOTIDE SEQUENCE [LARGE SCALE GENOMIC DNA]</scope>
    <source>
        <strain evidence="4">FDAARGOS_387</strain>
    </source>
</reference>
<feature type="domain" description="YagK/YfjJ C-terminal" evidence="1">
    <location>
        <begin position="29"/>
        <end position="206"/>
    </location>
</feature>
<protein>
    <submittedName>
        <fullName evidence="3">Protein of uncharacterized function (DUF3296)</fullName>
    </submittedName>
</protein>
<dbReference type="Pfam" id="PF11726">
    <property type="entry name" value="YagK_YfjJ_C"/>
    <property type="match status" value="1"/>
</dbReference>
<dbReference type="Proteomes" id="UP000373449">
    <property type="component" value="Unassembled WGS sequence"/>
</dbReference>
<evidence type="ECO:0000313" key="5">
    <source>
        <dbReference type="Proteomes" id="UP000373449"/>
    </source>
</evidence>
<dbReference type="OrthoDB" id="5701642at2"/>
<name>A0A2C6DMW5_9GAMM</name>
<reference evidence="3 5" key="3">
    <citation type="submission" date="2019-03" db="EMBL/GenBank/DDBJ databases">
        <authorList>
            <consortium name="Pathogen Informatics"/>
        </authorList>
    </citation>
    <scope>NUCLEOTIDE SEQUENCE [LARGE SCALE GENOMIC DNA]</scope>
    <source>
        <strain evidence="3 5">NCTC12282</strain>
    </source>
</reference>
<evidence type="ECO:0000313" key="3">
    <source>
        <dbReference type="EMBL" id="VFS49001.1"/>
    </source>
</evidence>
<dbReference type="InterPro" id="IPR057271">
    <property type="entry name" value="YagK_YfjJ_C"/>
</dbReference>
<evidence type="ECO:0000313" key="2">
    <source>
        <dbReference type="EMBL" id="PHI30043.1"/>
    </source>
</evidence>